<accession>A0A1G9PCR1</accession>
<dbReference type="RefSeq" id="WP_143044171.1">
    <property type="nucleotide sequence ID" value="NZ_FNDJ01000033.1"/>
</dbReference>
<dbReference type="AlphaFoldDB" id="A0A1G9PCR1"/>
<name>A0A1G9PCR1_9ACTN</name>
<protein>
    <submittedName>
        <fullName evidence="1">Uncharacterized protein</fullName>
    </submittedName>
</protein>
<dbReference type="OrthoDB" id="3543272at2"/>
<gene>
    <name evidence="1" type="ORF">SAMN05421869_133105</name>
</gene>
<dbReference type="InterPro" id="IPR009794">
    <property type="entry name" value="ASRT"/>
</dbReference>
<reference evidence="1 2" key="1">
    <citation type="submission" date="2016-10" db="EMBL/GenBank/DDBJ databases">
        <authorList>
            <person name="de Groot N.N."/>
        </authorList>
    </citation>
    <scope>NUCLEOTIDE SEQUENCE [LARGE SCALE GENOMIC DNA]</scope>
    <source>
        <strain evidence="1 2">CGMCC 4.6533</strain>
    </source>
</reference>
<evidence type="ECO:0000313" key="1">
    <source>
        <dbReference type="EMBL" id="SDL96548.1"/>
    </source>
</evidence>
<dbReference type="EMBL" id="FNDJ01000033">
    <property type="protein sequence ID" value="SDL96548.1"/>
    <property type="molecule type" value="Genomic_DNA"/>
</dbReference>
<dbReference type="Proteomes" id="UP000199202">
    <property type="component" value="Unassembled WGS sequence"/>
</dbReference>
<organism evidence="1 2">
    <name type="scientific">Nonomuraea jiangxiensis</name>
    <dbReference type="NCBI Taxonomy" id="633440"/>
    <lineage>
        <taxon>Bacteria</taxon>
        <taxon>Bacillati</taxon>
        <taxon>Actinomycetota</taxon>
        <taxon>Actinomycetes</taxon>
        <taxon>Streptosporangiales</taxon>
        <taxon>Streptosporangiaceae</taxon>
        <taxon>Nonomuraea</taxon>
    </lineage>
</organism>
<dbReference type="Pfam" id="PF07100">
    <property type="entry name" value="ASRT"/>
    <property type="match status" value="1"/>
</dbReference>
<sequence length="105" mass="11119">MSTMAGNWKMTIADGCMPGDRLGLFNLSSGNAHVELTFCAEGGRPLGPFLLVVPAQRTRSPALDDLVEAPPPGRSYSVVVVSDVPVLVRPQPADQAVHGRRRPAA</sequence>
<dbReference type="InterPro" id="IPR036698">
    <property type="entry name" value="TM1070-like_sf"/>
</dbReference>
<dbReference type="SUPFAM" id="SSF89232">
    <property type="entry name" value="Hypothetical protein TM1070"/>
    <property type="match status" value="1"/>
</dbReference>
<proteinExistence type="predicted"/>
<dbReference type="Gene3D" id="2.60.290.11">
    <property type="entry name" value="TM1070-like"/>
    <property type="match status" value="1"/>
</dbReference>
<keyword evidence="2" id="KW-1185">Reference proteome</keyword>
<evidence type="ECO:0000313" key="2">
    <source>
        <dbReference type="Proteomes" id="UP000199202"/>
    </source>
</evidence>